<evidence type="ECO:0000313" key="1">
    <source>
        <dbReference type="EMBL" id="MCI12430.1"/>
    </source>
</evidence>
<dbReference type="EMBL" id="LXQA010084154">
    <property type="protein sequence ID" value="MCI12430.1"/>
    <property type="molecule type" value="Genomic_DNA"/>
</dbReference>
<proteinExistence type="predicted"/>
<accession>A0A392PLV2</accession>
<reference evidence="1 2" key="1">
    <citation type="journal article" date="2018" name="Front. Plant Sci.">
        <title>Red Clover (Trifolium pratense) and Zigzag Clover (T. medium) - A Picture of Genomic Similarities and Differences.</title>
        <authorList>
            <person name="Dluhosova J."/>
            <person name="Istvanek J."/>
            <person name="Nedelnik J."/>
            <person name="Repkova J."/>
        </authorList>
    </citation>
    <scope>NUCLEOTIDE SEQUENCE [LARGE SCALE GENOMIC DNA]</scope>
    <source>
        <strain evidence="2">cv. 10/8</strain>
        <tissue evidence="1">Leaf</tissue>
    </source>
</reference>
<name>A0A392PLV2_9FABA</name>
<sequence>MGSDNVSRPTSLHSRNCERYQGHSGVRVLCDSDIDHAGKECPQRDEVEALRIMGLQEKLGVKFHGREGEDLKRAMELESRDRREKEEWEQQ</sequence>
<dbReference type="AlphaFoldDB" id="A0A392PLV2"/>
<keyword evidence="2" id="KW-1185">Reference proteome</keyword>
<protein>
    <submittedName>
        <fullName evidence="1">Uncharacterized protein</fullName>
    </submittedName>
</protein>
<evidence type="ECO:0000313" key="2">
    <source>
        <dbReference type="Proteomes" id="UP000265520"/>
    </source>
</evidence>
<organism evidence="1 2">
    <name type="scientific">Trifolium medium</name>
    <dbReference type="NCBI Taxonomy" id="97028"/>
    <lineage>
        <taxon>Eukaryota</taxon>
        <taxon>Viridiplantae</taxon>
        <taxon>Streptophyta</taxon>
        <taxon>Embryophyta</taxon>
        <taxon>Tracheophyta</taxon>
        <taxon>Spermatophyta</taxon>
        <taxon>Magnoliopsida</taxon>
        <taxon>eudicotyledons</taxon>
        <taxon>Gunneridae</taxon>
        <taxon>Pentapetalae</taxon>
        <taxon>rosids</taxon>
        <taxon>fabids</taxon>
        <taxon>Fabales</taxon>
        <taxon>Fabaceae</taxon>
        <taxon>Papilionoideae</taxon>
        <taxon>50 kb inversion clade</taxon>
        <taxon>NPAAA clade</taxon>
        <taxon>Hologalegina</taxon>
        <taxon>IRL clade</taxon>
        <taxon>Trifolieae</taxon>
        <taxon>Trifolium</taxon>
    </lineage>
</organism>
<comment type="caution">
    <text evidence="1">The sequence shown here is derived from an EMBL/GenBank/DDBJ whole genome shotgun (WGS) entry which is preliminary data.</text>
</comment>
<dbReference type="Proteomes" id="UP000265520">
    <property type="component" value="Unassembled WGS sequence"/>
</dbReference>